<reference evidence="3" key="1">
    <citation type="journal article" date="2019" name="Int. J. Syst. Evol. Microbiol.">
        <title>The Global Catalogue of Microorganisms (GCM) 10K type strain sequencing project: providing services to taxonomists for standard genome sequencing and annotation.</title>
        <authorList>
            <consortium name="The Broad Institute Genomics Platform"/>
            <consortium name="The Broad Institute Genome Sequencing Center for Infectious Disease"/>
            <person name="Wu L."/>
            <person name="Ma J."/>
        </authorList>
    </citation>
    <scope>NUCLEOTIDE SEQUENCE [LARGE SCALE GENOMIC DNA]</scope>
    <source>
        <strain evidence="3">JCM 17555</strain>
    </source>
</reference>
<name>A0ABP7NVM0_9GAMM</name>
<sequence length="104" mass="11585">MKSLRIAGLTVLMLSTTAFAEEAVFPKITAVYVCKDDIGFETGTNQWYVAQKSEFYESGVNRVLTLTLQSNISDLPVRINTDPAPFRWCGMDGVLNLNHISLIK</sequence>
<organism evidence="2 3">
    <name type="scientific">Allohahella marinimesophila</name>
    <dbReference type="NCBI Taxonomy" id="1054972"/>
    <lineage>
        <taxon>Bacteria</taxon>
        <taxon>Pseudomonadati</taxon>
        <taxon>Pseudomonadota</taxon>
        <taxon>Gammaproteobacteria</taxon>
        <taxon>Oceanospirillales</taxon>
        <taxon>Hahellaceae</taxon>
        <taxon>Allohahella</taxon>
    </lineage>
</organism>
<accession>A0ABP7NVM0</accession>
<keyword evidence="3" id="KW-1185">Reference proteome</keyword>
<evidence type="ECO:0000256" key="1">
    <source>
        <dbReference type="SAM" id="SignalP"/>
    </source>
</evidence>
<dbReference type="RefSeq" id="WP_344804200.1">
    <property type="nucleotide sequence ID" value="NZ_BAABBO010000006.1"/>
</dbReference>
<gene>
    <name evidence="2" type="ORF">GCM10022278_11350</name>
</gene>
<feature type="chain" id="PRO_5046100222" evidence="1">
    <location>
        <begin position="21"/>
        <end position="104"/>
    </location>
</feature>
<comment type="caution">
    <text evidence="2">The sequence shown here is derived from an EMBL/GenBank/DDBJ whole genome shotgun (WGS) entry which is preliminary data.</text>
</comment>
<protein>
    <submittedName>
        <fullName evidence="2">Uncharacterized protein</fullName>
    </submittedName>
</protein>
<evidence type="ECO:0000313" key="2">
    <source>
        <dbReference type="EMBL" id="GAA3954372.1"/>
    </source>
</evidence>
<dbReference type="EMBL" id="BAABBO010000006">
    <property type="protein sequence ID" value="GAA3954372.1"/>
    <property type="molecule type" value="Genomic_DNA"/>
</dbReference>
<keyword evidence="1" id="KW-0732">Signal</keyword>
<evidence type="ECO:0000313" key="3">
    <source>
        <dbReference type="Proteomes" id="UP001501337"/>
    </source>
</evidence>
<dbReference type="Proteomes" id="UP001501337">
    <property type="component" value="Unassembled WGS sequence"/>
</dbReference>
<feature type="signal peptide" evidence="1">
    <location>
        <begin position="1"/>
        <end position="20"/>
    </location>
</feature>
<proteinExistence type="predicted"/>